<comment type="caution">
    <text evidence="2">The sequence shown here is derived from an EMBL/GenBank/DDBJ whole genome shotgun (WGS) entry which is preliminary data.</text>
</comment>
<keyword evidence="3" id="KW-1185">Reference proteome</keyword>
<organism evidence="2 3">
    <name type="scientific">Piscinibacterium candidicorallinum</name>
    <dbReference type="NCBI Taxonomy" id="1793872"/>
    <lineage>
        <taxon>Bacteria</taxon>
        <taxon>Pseudomonadati</taxon>
        <taxon>Pseudomonadota</taxon>
        <taxon>Betaproteobacteria</taxon>
        <taxon>Burkholderiales</taxon>
        <taxon>Piscinibacterium</taxon>
    </lineage>
</organism>
<gene>
    <name evidence="2" type="ORF">ACFOEN_04605</name>
</gene>
<keyword evidence="1" id="KW-0732">Signal</keyword>
<dbReference type="Proteomes" id="UP001595556">
    <property type="component" value="Unassembled WGS sequence"/>
</dbReference>
<evidence type="ECO:0008006" key="4">
    <source>
        <dbReference type="Google" id="ProtNLM"/>
    </source>
</evidence>
<accession>A0ABV7H6G9</accession>
<feature type="chain" id="PRO_5047459948" description="Alginate export domain-containing protein" evidence="1">
    <location>
        <begin position="27"/>
        <end position="478"/>
    </location>
</feature>
<evidence type="ECO:0000256" key="1">
    <source>
        <dbReference type="SAM" id="SignalP"/>
    </source>
</evidence>
<dbReference type="EMBL" id="JBHRTI010000003">
    <property type="protein sequence ID" value="MFC3146922.1"/>
    <property type="molecule type" value="Genomic_DNA"/>
</dbReference>
<dbReference type="RefSeq" id="WP_377301522.1">
    <property type="nucleotide sequence ID" value="NZ_CP180191.1"/>
</dbReference>
<reference evidence="3" key="1">
    <citation type="journal article" date="2019" name="Int. J. Syst. Evol. Microbiol.">
        <title>The Global Catalogue of Microorganisms (GCM) 10K type strain sequencing project: providing services to taxonomists for standard genome sequencing and annotation.</title>
        <authorList>
            <consortium name="The Broad Institute Genomics Platform"/>
            <consortium name="The Broad Institute Genome Sequencing Center for Infectious Disease"/>
            <person name="Wu L."/>
            <person name="Ma J."/>
        </authorList>
    </citation>
    <scope>NUCLEOTIDE SEQUENCE [LARGE SCALE GENOMIC DNA]</scope>
    <source>
        <strain evidence="3">KCTC 52168</strain>
    </source>
</reference>
<proteinExistence type="predicted"/>
<sequence>MRSVAASRASCLAILISALAPTAVLAQSAPPPAWSTELSGLKLDAGIETYSAYYSMRGTWWNLSAASAPDFDKSRSFIELWLQPKLNGHYPLGNGAQLYGTAALGLSKTLGSDAFDYRNQGEARMSTAVLGVRGDGGGWRYDASFGRQPFTLGTGMLLTAGASNGYSWGGGASTQRKAWGNSVIASVGSGSVTGSIFELRPDEAPEAKTDTVVRGASVQWAPGKMGVAGLAYLTVPKSTAIYPGDLAPLAFIDSGRQGLDTWHGWADLTGVVPGVPELGLRAEFARQSNTITRANGRRDPMRAEAWLLGASWWAQTWPFAPKFSYHRARFSGDKPGTSTYERFDPMFWGNGLNNWWFGANGAYSWLNANIRAERFIVDAYFSAKDAVQLQYVKTEADQLNSAVQFGQGVRFTSDGLLVGVPSRPLSSELYLQYARVFSPKLIAIAFLARSSPSAGLKATAPQGTQNWTTIGLGLTANY</sequence>
<name>A0ABV7H6G9_9BURK</name>
<feature type="signal peptide" evidence="1">
    <location>
        <begin position="1"/>
        <end position="26"/>
    </location>
</feature>
<evidence type="ECO:0000313" key="3">
    <source>
        <dbReference type="Proteomes" id="UP001595556"/>
    </source>
</evidence>
<protein>
    <recommendedName>
        <fullName evidence="4">Alginate export domain-containing protein</fullName>
    </recommendedName>
</protein>
<evidence type="ECO:0000313" key="2">
    <source>
        <dbReference type="EMBL" id="MFC3146922.1"/>
    </source>
</evidence>